<dbReference type="EMBL" id="BNBT01000183">
    <property type="protein sequence ID" value="GHE92678.1"/>
    <property type="molecule type" value="Genomic_DNA"/>
</dbReference>
<protein>
    <submittedName>
        <fullName evidence="1">Uncharacterized protein</fullName>
    </submittedName>
</protein>
<comment type="caution">
    <text evidence="1">The sequence shown here is derived from an EMBL/GenBank/DDBJ whole genome shotgun (WGS) entry which is preliminary data.</text>
</comment>
<proteinExistence type="predicted"/>
<dbReference type="AlphaFoldDB" id="A0A919DZ34"/>
<accession>A0A919DZ34</accession>
<keyword evidence="2" id="KW-1185">Reference proteome</keyword>
<name>A0A919DZ34_9ACTN</name>
<reference evidence="1" key="2">
    <citation type="submission" date="2020-09" db="EMBL/GenBank/DDBJ databases">
        <authorList>
            <person name="Sun Q."/>
            <person name="Ohkuma M."/>
        </authorList>
    </citation>
    <scope>NUCLEOTIDE SEQUENCE</scope>
    <source>
        <strain evidence="1">JCM 4784</strain>
    </source>
</reference>
<reference evidence="1" key="1">
    <citation type="journal article" date="2014" name="Int. J. Syst. Evol. Microbiol.">
        <title>Complete genome sequence of Corynebacterium casei LMG S-19264T (=DSM 44701T), isolated from a smear-ripened cheese.</title>
        <authorList>
            <consortium name="US DOE Joint Genome Institute (JGI-PGF)"/>
            <person name="Walter F."/>
            <person name="Albersmeier A."/>
            <person name="Kalinowski J."/>
            <person name="Ruckert C."/>
        </authorList>
    </citation>
    <scope>NUCLEOTIDE SEQUENCE</scope>
    <source>
        <strain evidence="1">JCM 4784</strain>
    </source>
</reference>
<evidence type="ECO:0000313" key="1">
    <source>
        <dbReference type="EMBL" id="GHE92678.1"/>
    </source>
</evidence>
<sequence>MSKPKRWQNRYVHLHVDGAVGPKTFFTAGWGMNLQEDRGSAEYMGPTAAGGYTGRGIGFVRGAAGEWAMYLDGDLRRSGTSRLLLTSAEGGSPRGDLRVGAMPPARNVPGGGSCARWASKWLLCRESAGC</sequence>
<organism evidence="1 2">
    <name type="scientific">Streptomyces longispororuber</name>
    <dbReference type="NCBI Taxonomy" id="68230"/>
    <lineage>
        <taxon>Bacteria</taxon>
        <taxon>Bacillati</taxon>
        <taxon>Actinomycetota</taxon>
        <taxon>Actinomycetes</taxon>
        <taxon>Kitasatosporales</taxon>
        <taxon>Streptomycetaceae</taxon>
        <taxon>Streptomyces</taxon>
    </lineage>
</organism>
<gene>
    <name evidence="1" type="ORF">GCM10018785_68540</name>
</gene>
<dbReference type="Proteomes" id="UP000608024">
    <property type="component" value="Unassembled WGS sequence"/>
</dbReference>
<evidence type="ECO:0000313" key="2">
    <source>
        <dbReference type="Proteomes" id="UP000608024"/>
    </source>
</evidence>